<dbReference type="AlphaFoldDB" id="A0A7H1J457"/>
<protein>
    <recommendedName>
        <fullName evidence="3">NAD(P)-dependent oxidoreductase</fullName>
    </recommendedName>
</protein>
<reference evidence="1 2" key="1">
    <citation type="submission" date="2020-09" db="EMBL/GenBank/DDBJ databases">
        <title>Complete genome sequence of an Arctic sea ice bacterium Marinomonas arctica BSI20414.</title>
        <authorList>
            <person name="Liao L."/>
            <person name="Chen B."/>
        </authorList>
    </citation>
    <scope>NUCLEOTIDE SEQUENCE [LARGE SCALE GENOMIC DNA]</scope>
    <source>
        <strain evidence="1 2">BSI20414</strain>
    </source>
</reference>
<dbReference type="EMBL" id="CP061081">
    <property type="protein sequence ID" value="QNT05273.1"/>
    <property type="molecule type" value="Genomic_DNA"/>
</dbReference>
<dbReference type="Gene3D" id="3.40.50.720">
    <property type="entry name" value="NAD(P)-binding Rossmann-like Domain"/>
    <property type="match status" value="1"/>
</dbReference>
<keyword evidence="2" id="KW-1185">Reference proteome</keyword>
<organism evidence="1 2">
    <name type="scientific">Marinomonas arctica</name>
    <dbReference type="NCBI Taxonomy" id="383750"/>
    <lineage>
        <taxon>Bacteria</taxon>
        <taxon>Pseudomonadati</taxon>
        <taxon>Pseudomonadota</taxon>
        <taxon>Gammaproteobacteria</taxon>
        <taxon>Oceanospirillales</taxon>
        <taxon>Oceanospirillaceae</taxon>
        <taxon>Marinomonas</taxon>
    </lineage>
</organism>
<dbReference type="KEGG" id="mard:IBG28_16535"/>
<gene>
    <name evidence="1" type="ORF">IBG28_16535</name>
</gene>
<evidence type="ECO:0008006" key="3">
    <source>
        <dbReference type="Google" id="ProtNLM"/>
    </source>
</evidence>
<dbReference type="SUPFAM" id="SSF51735">
    <property type="entry name" value="NAD(P)-binding Rossmann-fold domains"/>
    <property type="match status" value="1"/>
</dbReference>
<evidence type="ECO:0000313" key="1">
    <source>
        <dbReference type="EMBL" id="QNT05273.1"/>
    </source>
</evidence>
<dbReference type="InterPro" id="IPR036291">
    <property type="entry name" value="NAD(P)-bd_dom_sf"/>
</dbReference>
<evidence type="ECO:0000313" key="2">
    <source>
        <dbReference type="Proteomes" id="UP000516370"/>
    </source>
</evidence>
<proteinExistence type="predicted"/>
<dbReference type="Proteomes" id="UP000516370">
    <property type="component" value="Chromosome"/>
</dbReference>
<dbReference type="RefSeq" id="WP_162623568.1">
    <property type="nucleotide sequence ID" value="NZ_BMLJ01000027.1"/>
</dbReference>
<name>A0A7H1J457_9GAMM</name>
<accession>A0A7H1J457</accession>
<sequence length="293" mass="32547">MMIFSKKILITGASGWFGKSFILSYVARFSEKALSNLILVTSDGRDISIPGIDVALKTISLKCINNIDGVDVVIQAAFLTRDKISEYGDQNYKAINLNIIDTVSNYVRINRVTSVFLISSGAVNDSGNKKDLYSELKKSEEDAFLKVCNPLIFRVYGATGKLTPKVSWSALSEFICKGKCDEDISLKSKGRVLRSYVSFDVLSELIMECISRGGIETKIIDACSFSIDIFTLATNVAKIFDIKVEKNKDYDETCIVDSYIGSNKEFISFCEEHNIYLPTLEELVSIASKSPFL</sequence>